<dbReference type="AlphaFoldDB" id="A0A7C1VU04"/>
<dbReference type="PANTHER" id="PTHR15811:SF5">
    <property type="entry name" value="MTH938 DOMAIN-CONTAINING PROTEIN"/>
    <property type="match status" value="1"/>
</dbReference>
<evidence type="ECO:0000313" key="2">
    <source>
        <dbReference type="EMBL" id="HEC67541.1"/>
    </source>
</evidence>
<dbReference type="CDD" id="cd05126">
    <property type="entry name" value="Mth938"/>
    <property type="match status" value="1"/>
</dbReference>
<dbReference type="Proteomes" id="UP000070560">
    <property type="component" value="Chromosome"/>
</dbReference>
<accession>A0A7C1VU04</accession>
<dbReference type="KEGG" id="daw:HS1_001376"/>
<evidence type="ECO:0000313" key="1">
    <source>
        <dbReference type="EMBL" id="AMM41179.1"/>
    </source>
</evidence>
<name>A0A7C1VU04_DESA2</name>
<dbReference type="Gene3D" id="3.40.1230.10">
    <property type="entry name" value="MTH938-like"/>
    <property type="match status" value="1"/>
</dbReference>
<dbReference type="OrthoDB" id="1724272at2"/>
<dbReference type="PANTHER" id="PTHR15811">
    <property type="entry name" value="MTH938 DOMAIN-CONTAINING PROTEIN"/>
    <property type="match status" value="1"/>
</dbReference>
<gene>
    <name evidence="2" type="ORF">ENI35_01805</name>
    <name evidence="1" type="ORF">HS1_001376</name>
</gene>
<dbReference type="Proteomes" id="UP000885738">
    <property type="component" value="Unassembled WGS sequence"/>
</dbReference>
<reference evidence="2" key="2">
    <citation type="journal article" date="2020" name="mSystems">
        <title>Genome- and Community-Level Interaction Insights into Carbon Utilization and Element Cycling Functions of Hydrothermarchaeota in Hydrothermal Sediment.</title>
        <authorList>
            <person name="Zhou Z."/>
            <person name="Liu Y."/>
            <person name="Xu W."/>
            <person name="Pan J."/>
            <person name="Luo Z.H."/>
            <person name="Li M."/>
        </authorList>
    </citation>
    <scope>NUCLEOTIDE SEQUENCE [LARGE SCALE GENOMIC DNA]</scope>
    <source>
        <strain evidence="2">HyVt-389</strain>
    </source>
</reference>
<dbReference type="InterPro" id="IPR007523">
    <property type="entry name" value="NDUFAF3/AAMDC"/>
</dbReference>
<dbReference type="Pfam" id="PF04430">
    <property type="entry name" value="DUF498"/>
    <property type="match status" value="1"/>
</dbReference>
<dbReference type="RefSeq" id="WP_066062792.1">
    <property type="nucleotide sequence ID" value="NZ_CP013015.1"/>
</dbReference>
<protein>
    <submittedName>
        <fullName evidence="2">Uncharacterized protein</fullName>
    </submittedName>
</protein>
<reference evidence="1 3" key="1">
    <citation type="submission" date="2015-10" db="EMBL/GenBank/DDBJ databases">
        <title>Candidatus Desulfofervidus auxilii, a hydrogenotrophic sulfate-reducing bacterium involved in the thermophilic anaerobic oxidation of methane.</title>
        <authorList>
            <person name="Krukenberg V."/>
            <person name="Richter M."/>
            <person name="Wegener G."/>
        </authorList>
    </citation>
    <scope>NUCLEOTIDE SEQUENCE [LARGE SCALE GENOMIC DNA]</scope>
    <source>
        <strain evidence="1 3">HS1</strain>
    </source>
</reference>
<sequence>MIEDYRFGNIRIDGKNYTSDVKIINEEVKPNWWRKEGHNLFPEDIKDILEAKPEILVVGTGAYGVMKISSQVRKLLEQEKIELIEAKTEKAAQIYNELLQSGKKVAFAAHLTC</sequence>
<dbReference type="InterPro" id="IPR036748">
    <property type="entry name" value="MTH938-like_sf"/>
</dbReference>
<keyword evidence="3" id="KW-1185">Reference proteome</keyword>
<dbReference type="InterPro" id="IPR034096">
    <property type="entry name" value="AAMDC"/>
</dbReference>
<dbReference type="EMBL" id="DRIH01000058">
    <property type="protein sequence ID" value="HEC67541.1"/>
    <property type="molecule type" value="Genomic_DNA"/>
</dbReference>
<evidence type="ECO:0000313" key="3">
    <source>
        <dbReference type="Proteomes" id="UP000070560"/>
    </source>
</evidence>
<dbReference type="EMBL" id="CP013015">
    <property type="protein sequence ID" value="AMM41179.1"/>
    <property type="molecule type" value="Genomic_DNA"/>
</dbReference>
<dbReference type="SUPFAM" id="SSF64076">
    <property type="entry name" value="MTH938-like"/>
    <property type="match status" value="1"/>
</dbReference>
<organism evidence="2">
    <name type="scientific">Desulfofervidus auxilii</name>
    <dbReference type="NCBI Taxonomy" id="1621989"/>
    <lineage>
        <taxon>Bacteria</taxon>
        <taxon>Pseudomonadati</taxon>
        <taxon>Thermodesulfobacteriota</taxon>
        <taxon>Candidatus Desulfofervidia</taxon>
        <taxon>Candidatus Desulfofervidales</taxon>
        <taxon>Candidatus Desulfofervidaceae</taxon>
        <taxon>Candidatus Desulfofervidus</taxon>
    </lineage>
</organism>
<proteinExistence type="predicted"/>
<dbReference type="GO" id="GO:0005737">
    <property type="term" value="C:cytoplasm"/>
    <property type="evidence" value="ECO:0007669"/>
    <property type="project" value="TreeGrafter"/>
</dbReference>